<feature type="domain" description="PAS" evidence="10">
    <location>
        <begin position="415"/>
        <end position="486"/>
    </location>
</feature>
<dbReference type="Pfam" id="PF02518">
    <property type="entry name" value="HATPase_c"/>
    <property type="match status" value="1"/>
</dbReference>
<dbReference type="InterPro" id="IPR035965">
    <property type="entry name" value="PAS-like_dom_sf"/>
</dbReference>
<dbReference type="SMART" id="SM00065">
    <property type="entry name" value="GAF"/>
    <property type="match status" value="1"/>
</dbReference>
<dbReference type="PROSITE" id="PS50112">
    <property type="entry name" value="PAS"/>
    <property type="match status" value="1"/>
</dbReference>
<evidence type="ECO:0000256" key="3">
    <source>
        <dbReference type="ARBA" id="ARBA00022553"/>
    </source>
</evidence>
<dbReference type="PANTHER" id="PTHR43065">
    <property type="entry name" value="SENSOR HISTIDINE KINASE"/>
    <property type="match status" value="1"/>
</dbReference>
<reference evidence="12 13" key="1">
    <citation type="submission" date="2018-06" db="EMBL/GenBank/DDBJ databases">
        <authorList>
            <consortium name="Pathogen Informatics"/>
            <person name="Doyle S."/>
        </authorList>
    </citation>
    <scope>NUCLEOTIDE SEQUENCE [LARGE SCALE GENOMIC DNA]</scope>
    <source>
        <strain evidence="12 13">NCTC11166</strain>
    </source>
</reference>
<dbReference type="Proteomes" id="UP000251186">
    <property type="component" value="Unassembled WGS sequence"/>
</dbReference>
<dbReference type="SUPFAM" id="SSF47384">
    <property type="entry name" value="Homodimeric domain of signal transducing histidine kinase"/>
    <property type="match status" value="1"/>
</dbReference>
<feature type="coiled-coil region" evidence="7">
    <location>
        <begin position="529"/>
        <end position="563"/>
    </location>
</feature>
<dbReference type="CDD" id="cd00082">
    <property type="entry name" value="HisKA"/>
    <property type="match status" value="1"/>
</dbReference>
<accession>A0A2X1BH36</accession>
<dbReference type="Pfam" id="PF13188">
    <property type="entry name" value="PAS_8"/>
    <property type="match status" value="1"/>
</dbReference>
<dbReference type="Gene3D" id="1.10.287.130">
    <property type="match status" value="1"/>
</dbReference>
<feature type="domain" description="Histidine kinase" evidence="8">
    <location>
        <begin position="579"/>
        <end position="803"/>
    </location>
</feature>
<dbReference type="AlphaFoldDB" id="A0A2X1BH36"/>
<feature type="modified residue" description="4-aspartylphosphate" evidence="6">
    <location>
        <position position="876"/>
    </location>
</feature>
<dbReference type="Gene3D" id="3.30.450.20">
    <property type="entry name" value="PAS domain"/>
    <property type="match status" value="3"/>
</dbReference>
<dbReference type="PROSITE" id="PS50110">
    <property type="entry name" value="RESPONSE_REGULATORY"/>
    <property type="match status" value="1"/>
</dbReference>
<dbReference type="Pfam" id="PF08448">
    <property type="entry name" value="PAS_4"/>
    <property type="match status" value="1"/>
</dbReference>
<evidence type="ECO:0000313" key="13">
    <source>
        <dbReference type="Proteomes" id="UP000251186"/>
    </source>
</evidence>
<evidence type="ECO:0000259" key="9">
    <source>
        <dbReference type="PROSITE" id="PS50110"/>
    </source>
</evidence>
<dbReference type="SMART" id="SM00387">
    <property type="entry name" value="HATPase_c"/>
    <property type="match status" value="1"/>
</dbReference>
<dbReference type="CDD" id="cd00130">
    <property type="entry name" value="PAS"/>
    <property type="match status" value="1"/>
</dbReference>
<dbReference type="PRINTS" id="PR00344">
    <property type="entry name" value="BCTRLSENSOR"/>
</dbReference>
<dbReference type="PROSITE" id="PS50113">
    <property type="entry name" value="PAC"/>
    <property type="match status" value="2"/>
</dbReference>
<dbReference type="InterPro" id="IPR029016">
    <property type="entry name" value="GAF-like_dom_sf"/>
</dbReference>
<evidence type="ECO:0000256" key="6">
    <source>
        <dbReference type="PROSITE-ProRule" id="PRU00169"/>
    </source>
</evidence>
<dbReference type="InterPro" id="IPR003018">
    <property type="entry name" value="GAF"/>
</dbReference>
<dbReference type="InterPro" id="IPR013656">
    <property type="entry name" value="PAS_4"/>
</dbReference>
<dbReference type="InterPro" id="IPR001789">
    <property type="entry name" value="Sig_transdc_resp-reg_receiver"/>
</dbReference>
<evidence type="ECO:0000313" key="12">
    <source>
        <dbReference type="EMBL" id="SPU51892.1"/>
    </source>
</evidence>
<sequence length="945" mass="103856">MFAHAPGFMALLAGPEHRFELTNPNYQKVIGHREVVGRTVVEVLPDAVAQGYLELLDQVYRTGEPHRAESARYAVQAEPGGEVVERYLDFVYQPLKDAQGQVWGIFVQGMDVSDRHRADQALALSEARYGAVFEAMATGFCVIEMKFDAADRPVDYKIVEGNKAFEEMTGLVDPYGKWVSEIAPGLEQHWFDLYGGVARTGEPVRFENPADIFGRWYDVQALRIGQPGAWQVAILFNNITERKQSETRQNALLELNDAIRDLTDAGDIAQASAQVLARTMGVSRAGYGTVDTVAETITIARDFNQPGVSSIAGVLSFRDYGSYIEDIKRGETVAIDDVALDPRTADTAEALRAISAGSFVNMPLMEQGRVVAMVFVNHATPRHYTDSDLRLMRDVAERVRTATERARSEAALRDSEAQFRVFAQATPIQIWASWSDGSLYWFNPQVYAYSGLAEGALDGTTGWGKVVHPDDLDWASERWVQALASGQVYENEFRIRRHDGVYRTFMVRAEPVHDEEGRILRWVGSNTDIEDLRRQSAELARFNETLEEQVAERTSALMQAEEALRQSQKMEAVGQLTGGIAHDFNNLLAGISGSLELITNRIAQGRHAEVERFTVAAQGAAKRAAALTHRLLAFSRRQTLDPKPTDPNRLIRGMEDLVRRTTGPGIEVEVVAGAGLWPVLIDAHQLENAVLNLCINARDAMPSGGRLTIETGNRWIDARTAKAQDLEPGQYVSICVSDTGTGMAPEVAARAFEPFFTTKPLGEGTGLGLSMIYGFVRQSGGQVRIYSEAGEGAMVCLYLPRHFGEVDDADLIPEVEQAPRAQAGETVMVVDDEPTVRMLVAEILHELGYQCIEASDGVAGLKLLQSGARIDLLVTDVGLPGGMNGRQMADAARIDRPDLKVLFITGYAENAVVGNGHLDPGMHVMTKPFAMEALGSRIRELIEAS</sequence>
<protein>
    <recommendedName>
        <fullName evidence="2">histidine kinase</fullName>
        <ecNumber evidence="2">2.7.13.3</ecNumber>
    </recommendedName>
</protein>
<proteinExistence type="predicted"/>
<dbReference type="FunFam" id="3.30.450.20:FF:000099">
    <property type="entry name" value="Sensory box sensor histidine kinase"/>
    <property type="match status" value="1"/>
</dbReference>
<dbReference type="CDD" id="cd18161">
    <property type="entry name" value="REC_hyHK_blue-like"/>
    <property type="match status" value="1"/>
</dbReference>
<dbReference type="InterPro" id="IPR000700">
    <property type="entry name" value="PAS-assoc_C"/>
</dbReference>
<dbReference type="SUPFAM" id="SSF55785">
    <property type="entry name" value="PYP-like sensor domain (PAS domain)"/>
    <property type="match status" value="3"/>
</dbReference>
<evidence type="ECO:0000256" key="2">
    <source>
        <dbReference type="ARBA" id="ARBA00012438"/>
    </source>
</evidence>
<name>A0A2X1BH36_BREVE</name>
<evidence type="ECO:0000256" key="1">
    <source>
        <dbReference type="ARBA" id="ARBA00000085"/>
    </source>
</evidence>
<dbReference type="InterPro" id="IPR036890">
    <property type="entry name" value="HATPase_C_sf"/>
</dbReference>
<dbReference type="Gene3D" id="3.30.450.40">
    <property type="match status" value="1"/>
</dbReference>
<dbReference type="InterPro" id="IPR001610">
    <property type="entry name" value="PAC"/>
</dbReference>
<dbReference type="SMART" id="SM00448">
    <property type="entry name" value="REC"/>
    <property type="match status" value="1"/>
</dbReference>
<keyword evidence="3 6" id="KW-0597">Phosphoprotein</keyword>
<feature type="domain" description="PAC" evidence="11">
    <location>
        <begin position="489"/>
        <end position="541"/>
    </location>
</feature>
<dbReference type="InterPro" id="IPR011006">
    <property type="entry name" value="CheY-like_superfamily"/>
</dbReference>
<dbReference type="Pfam" id="PF01590">
    <property type="entry name" value="GAF"/>
    <property type="match status" value="1"/>
</dbReference>
<dbReference type="Pfam" id="PF00512">
    <property type="entry name" value="HisKA"/>
    <property type="match status" value="1"/>
</dbReference>
<dbReference type="SUPFAM" id="SSF55781">
    <property type="entry name" value="GAF domain-like"/>
    <property type="match status" value="1"/>
</dbReference>
<evidence type="ECO:0000259" key="10">
    <source>
        <dbReference type="PROSITE" id="PS50112"/>
    </source>
</evidence>
<dbReference type="SMART" id="SM00388">
    <property type="entry name" value="HisKA"/>
    <property type="match status" value="1"/>
</dbReference>
<dbReference type="InterPro" id="IPR013655">
    <property type="entry name" value="PAS_fold_3"/>
</dbReference>
<dbReference type="InterPro" id="IPR005467">
    <property type="entry name" value="His_kinase_dom"/>
</dbReference>
<keyword evidence="7" id="KW-0175">Coiled coil</keyword>
<dbReference type="InterPro" id="IPR003661">
    <property type="entry name" value="HisK_dim/P_dom"/>
</dbReference>
<dbReference type="SUPFAM" id="SSF55874">
    <property type="entry name" value="ATPase domain of HSP90 chaperone/DNA topoisomerase II/histidine kinase"/>
    <property type="match status" value="1"/>
</dbReference>
<feature type="domain" description="PAC" evidence="11">
    <location>
        <begin position="69"/>
        <end position="124"/>
    </location>
</feature>
<dbReference type="InterPro" id="IPR000014">
    <property type="entry name" value="PAS"/>
</dbReference>
<dbReference type="Gene3D" id="3.30.565.10">
    <property type="entry name" value="Histidine kinase-like ATPase, C-terminal domain"/>
    <property type="match status" value="1"/>
</dbReference>
<evidence type="ECO:0000256" key="5">
    <source>
        <dbReference type="ARBA" id="ARBA00022777"/>
    </source>
</evidence>
<keyword evidence="5" id="KW-0418">Kinase</keyword>
<keyword evidence="4" id="KW-0808">Transferase</keyword>
<evidence type="ECO:0000259" key="11">
    <source>
        <dbReference type="PROSITE" id="PS50113"/>
    </source>
</evidence>
<evidence type="ECO:0000259" key="8">
    <source>
        <dbReference type="PROSITE" id="PS50109"/>
    </source>
</evidence>
<gene>
    <name evidence="12" type="ORF">NCTC11166_00202</name>
</gene>
<dbReference type="CDD" id="cd16919">
    <property type="entry name" value="HATPase_CckA-like"/>
    <property type="match status" value="1"/>
</dbReference>
<dbReference type="NCBIfam" id="TIGR00229">
    <property type="entry name" value="sensory_box"/>
    <property type="match status" value="1"/>
</dbReference>
<dbReference type="InterPro" id="IPR003594">
    <property type="entry name" value="HATPase_dom"/>
</dbReference>
<dbReference type="Pfam" id="PF00072">
    <property type="entry name" value="Response_reg"/>
    <property type="match status" value="1"/>
</dbReference>
<organism evidence="12 13">
    <name type="scientific">Brevundimonas vesicularis</name>
    <name type="common">Pseudomonas vesicularis</name>
    <dbReference type="NCBI Taxonomy" id="41276"/>
    <lineage>
        <taxon>Bacteria</taxon>
        <taxon>Pseudomonadati</taxon>
        <taxon>Pseudomonadota</taxon>
        <taxon>Alphaproteobacteria</taxon>
        <taxon>Caulobacterales</taxon>
        <taxon>Caulobacteraceae</taxon>
        <taxon>Brevundimonas</taxon>
    </lineage>
</organism>
<dbReference type="EMBL" id="UAQP01000005">
    <property type="protein sequence ID" value="SPU51892.1"/>
    <property type="molecule type" value="Genomic_DNA"/>
</dbReference>
<dbReference type="Gene3D" id="3.40.50.2300">
    <property type="match status" value="1"/>
</dbReference>
<dbReference type="Pfam" id="PF08447">
    <property type="entry name" value="PAS_3"/>
    <property type="match status" value="1"/>
</dbReference>
<dbReference type="SMART" id="SM00086">
    <property type="entry name" value="PAC"/>
    <property type="match status" value="2"/>
</dbReference>
<dbReference type="InterPro" id="IPR036097">
    <property type="entry name" value="HisK_dim/P_sf"/>
</dbReference>
<dbReference type="GO" id="GO:0000155">
    <property type="term" value="F:phosphorelay sensor kinase activity"/>
    <property type="evidence" value="ECO:0007669"/>
    <property type="project" value="InterPro"/>
</dbReference>
<dbReference type="PROSITE" id="PS50109">
    <property type="entry name" value="HIS_KIN"/>
    <property type="match status" value="1"/>
</dbReference>
<dbReference type="EC" id="2.7.13.3" evidence="2"/>
<dbReference type="SUPFAM" id="SSF52172">
    <property type="entry name" value="CheY-like"/>
    <property type="match status" value="1"/>
</dbReference>
<feature type="domain" description="Response regulatory" evidence="9">
    <location>
        <begin position="826"/>
        <end position="942"/>
    </location>
</feature>
<evidence type="ECO:0000256" key="7">
    <source>
        <dbReference type="SAM" id="Coils"/>
    </source>
</evidence>
<dbReference type="InterPro" id="IPR004358">
    <property type="entry name" value="Sig_transdc_His_kin-like_C"/>
</dbReference>
<comment type="catalytic activity">
    <reaction evidence="1">
        <text>ATP + protein L-histidine = ADP + protein N-phospho-L-histidine.</text>
        <dbReference type="EC" id="2.7.13.3"/>
    </reaction>
</comment>
<evidence type="ECO:0000256" key="4">
    <source>
        <dbReference type="ARBA" id="ARBA00022679"/>
    </source>
</evidence>
<dbReference type="PANTHER" id="PTHR43065:SF42">
    <property type="entry name" value="TWO-COMPONENT SENSOR PPRA"/>
    <property type="match status" value="1"/>
</dbReference>